<dbReference type="InterPro" id="IPR018691">
    <property type="entry name" value="DUF2188"/>
</dbReference>
<sequence length="475" mass="52011">MQRRATIIQVAQRAGVSFKTVSNVINHTGNMRPATRARVVKAMDELGYKVNLSARSLRKGGTRLIGVAIFDFSQPFSPLLLDQIIRIADERGYGVIISTYGFKANGIEDIIDQMDRVAVDGWVFFSDRPLHDRGVILEQQYPMVLTGDYLSYGKTDSVTMPNVEAVHEVTSRLISLGCKRIGLIGAPSGMTAGDITGQGLCRYTEGTRELRVRGYVTAMQEAGLPVDLSIVVAAESWTNMGGMRATVRMLDQAPAPDAIVCLNDAMAIGAMSELRRRRLSIPEDIQVVGFDNISEGEYAFPSLTTIDPDIEDYARAAVDMLIERIHGYDGVPRSYVTDFSILDRASTRALSGAGPSPEAGLRPDRHEATSPRGVGTHFGPDQAEDKRVRRGIPKGTTIMADYHVQYEKDRDVWSVKRAGASRATRTYPTQAEATKAAKAYADKSGGGEVNVHDKEGNRIRDKRTIGKKDPRSTKG</sequence>
<comment type="caution">
    <text evidence="6">The sequence shown here is derived from an EMBL/GenBank/DDBJ whole genome shotgun (WGS) entry which is preliminary data.</text>
</comment>
<dbReference type="SMART" id="SM00354">
    <property type="entry name" value="HTH_LACI"/>
    <property type="match status" value="1"/>
</dbReference>
<feature type="domain" description="HTH lacI-type" evidence="5">
    <location>
        <begin position="5"/>
        <end position="59"/>
    </location>
</feature>
<keyword evidence="2" id="KW-0238">DNA-binding</keyword>
<dbReference type="Pfam" id="PF09954">
    <property type="entry name" value="DUF2188"/>
    <property type="match status" value="1"/>
</dbReference>
<evidence type="ECO:0000256" key="1">
    <source>
        <dbReference type="ARBA" id="ARBA00023015"/>
    </source>
</evidence>
<dbReference type="Proteomes" id="UP001373159">
    <property type="component" value="Unassembled WGS sequence"/>
</dbReference>
<dbReference type="EMBL" id="JBANBB010000003">
    <property type="protein sequence ID" value="MEK0307278.1"/>
    <property type="molecule type" value="Genomic_DNA"/>
</dbReference>
<reference evidence="6 7" key="1">
    <citation type="submission" date="2024-02" db="EMBL/GenBank/DDBJ databases">
        <title>Bifidobacterium honeyensis sp. nov., isolated from the comb honey.</title>
        <authorList>
            <person name="Liu W."/>
            <person name="Li Y."/>
        </authorList>
    </citation>
    <scope>NUCLEOTIDE SEQUENCE [LARGE SCALE GENOMIC DNA]</scope>
    <source>
        <strain evidence="6 7">IMAU50988</strain>
    </source>
</reference>
<dbReference type="Pfam" id="PF00356">
    <property type="entry name" value="LacI"/>
    <property type="match status" value="1"/>
</dbReference>
<dbReference type="Pfam" id="PF13377">
    <property type="entry name" value="Peripla_BP_3"/>
    <property type="match status" value="1"/>
</dbReference>
<name>A0ABU8ZQT2_9BIFI</name>
<dbReference type="SUPFAM" id="SSF47413">
    <property type="entry name" value="lambda repressor-like DNA-binding domains"/>
    <property type="match status" value="1"/>
</dbReference>
<protein>
    <submittedName>
        <fullName evidence="6">Substrate-binding domain-containing protein</fullName>
    </submittedName>
</protein>
<organism evidence="6 7">
    <name type="scientific">Bifidobacterium favimelis</name>
    <dbReference type="NCBI Taxonomy" id="3122979"/>
    <lineage>
        <taxon>Bacteria</taxon>
        <taxon>Bacillati</taxon>
        <taxon>Actinomycetota</taxon>
        <taxon>Actinomycetes</taxon>
        <taxon>Bifidobacteriales</taxon>
        <taxon>Bifidobacteriaceae</taxon>
        <taxon>Bifidobacterium</taxon>
    </lineage>
</organism>
<evidence type="ECO:0000256" key="3">
    <source>
        <dbReference type="ARBA" id="ARBA00023163"/>
    </source>
</evidence>
<evidence type="ECO:0000256" key="2">
    <source>
        <dbReference type="ARBA" id="ARBA00023125"/>
    </source>
</evidence>
<dbReference type="RefSeq" id="WP_340470031.1">
    <property type="nucleotide sequence ID" value="NZ_JBANBB010000003.1"/>
</dbReference>
<evidence type="ECO:0000313" key="6">
    <source>
        <dbReference type="EMBL" id="MEK0307278.1"/>
    </source>
</evidence>
<proteinExistence type="predicted"/>
<evidence type="ECO:0000259" key="5">
    <source>
        <dbReference type="PROSITE" id="PS50932"/>
    </source>
</evidence>
<gene>
    <name evidence="6" type="ORF">V8P97_07370</name>
</gene>
<dbReference type="InterPro" id="IPR000843">
    <property type="entry name" value="HTH_LacI"/>
</dbReference>
<dbReference type="SUPFAM" id="SSF53822">
    <property type="entry name" value="Periplasmic binding protein-like I"/>
    <property type="match status" value="1"/>
</dbReference>
<dbReference type="PROSITE" id="PS50932">
    <property type="entry name" value="HTH_LACI_2"/>
    <property type="match status" value="1"/>
</dbReference>
<dbReference type="CDD" id="cd06267">
    <property type="entry name" value="PBP1_LacI_sugar_binding-like"/>
    <property type="match status" value="1"/>
</dbReference>
<dbReference type="PANTHER" id="PTHR30146:SF109">
    <property type="entry name" value="HTH-TYPE TRANSCRIPTIONAL REGULATOR GALS"/>
    <property type="match status" value="1"/>
</dbReference>
<dbReference type="InterPro" id="IPR028082">
    <property type="entry name" value="Peripla_BP_I"/>
</dbReference>
<dbReference type="InterPro" id="IPR010982">
    <property type="entry name" value="Lambda_DNA-bd_dom_sf"/>
</dbReference>
<dbReference type="PANTHER" id="PTHR30146">
    <property type="entry name" value="LACI-RELATED TRANSCRIPTIONAL REPRESSOR"/>
    <property type="match status" value="1"/>
</dbReference>
<keyword evidence="7" id="KW-1185">Reference proteome</keyword>
<feature type="compositionally biased region" description="Low complexity" evidence="4">
    <location>
        <begin position="431"/>
        <end position="443"/>
    </location>
</feature>
<dbReference type="Gene3D" id="3.40.50.2300">
    <property type="match status" value="2"/>
</dbReference>
<evidence type="ECO:0000313" key="7">
    <source>
        <dbReference type="Proteomes" id="UP001373159"/>
    </source>
</evidence>
<accession>A0ABU8ZQT2</accession>
<feature type="compositionally biased region" description="Basic and acidic residues" evidence="4">
    <location>
        <begin position="450"/>
        <end position="475"/>
    </location>
</feature>
<keyword evidence="3" id="KW-0804">Transcription</keyword>
<feature type="region of interest" description="Disordered" evidence="4">
    <location>
        <begin position="348"/>
        <end position="388"/>
    </location>
</feature>
<dbReference type="Gene3D" id="1.10.260.40">
    <property type="entry name" value="lambda repressor-like DNA-binding domains"/>
    <property type="match status" value="1"/>
</dbReference>
<evidence type="ECO:0000256" key="4">
    <source>
        <dbReference type="SAM" id="MobiDB-lite"/>
    </source>
</evidence>
<keyword evidence="1" id="KW-0805">Transcription regulation</keyword>
<feature type="region of interest" description="Disordered" evidence="4">
    <location>
        <begin position="422"/>
        <end position="475"/>
    </location>
</feature>
<dbReference type="InterPro" id="IPR046335">
    <property type="entry name" value="LacI/GalR-like_sensor"/>
</dbReference>
<dbReference type="CDD" id="cd01392">
    <property type="entry name" value="HTH_LacI"/>
    <property type="match status" value="1"/>
</dbReference>